<sequence length="71" mass="7647">MQDTTSPYDKGFALGKKNGALEWNKGKPAPGAVSVPSEYTGTTPRGKAWDGWSHEAHDYASGYQEGWKSAS</sequence>
<evidence type="ECO:0000256" key="1">
    <source>
        <dbReference type="SAM" id="MobiDB-lite"/>
    </source>
</evidence>
<keyword evidence="3" id="KW-1185">Reference proteome</keyword>
<dbReference type="EMBL" id="MN444870">
    <property type="protein sequence ID" value="QGH75854.1"/>
    <property type="molecule type" value="Genomic_DNA"/>
</dbReference>
<proteinExistence type="predicted"/>
<dbReference type="GeneID" id="70081356"/>
<accession>A0A5Q2WG62</accession>
<dbReference type="KEGG" id="vg:70081356"/>
<feature type="region of interest" description="Disordered" evidence="1">
    <location>
        <begin position="23"/>
        <end position="50"/>
    </location>
</feature>
<dbReference type="RefSeq" id="YP_010246784.1">
    <property type="nucleotide sequence ID" value="NC_060137.1"/>
</dbReference>
<reference evidence="2 3" key="1">
    <citation type="submission" date="2019-09" db="EMBL/GenBank/DDBJ databases">
        <authorList>
            <person name="Falcon-Lizardi N."/>
            <person name="Rios-Rosa Y."/>
            <person name="Rivera-Cruz A."/>
            <person name="Rivera-Espinal N.S."/>
            <person name="Rodriguez-Cotto F.E."/>
            <person name="Rosa-Flores A.N."/>
            <person name="Rubin M.R."/>
            <person name="Vazquez E."/>
            <person name="Molloy S.D."/>
            <person name="Garlena R.A."/>
            <person name="Russell D.A."/>
            <person name="Pope W.H."/>
            <person name="Jacobs-Sera D."/>
            <person name="Hatfull G.F."/>
        </authorList>
    </citation>
    <scope>NUCLEOTIDE SEQUENCE [LARGE SCALE GENOMIC DNA]</scope>
</reference>
<gene>
    <name evidence="2" type="primary">131</name>
    <name evidence="2" type="ORF">SEA_SYLEON_131</name>
</gene>
<name>A0A5Q2WG62_9CAUD</name>
<protein>
    <submittedName>
        <fullName evidence="2">Uncharacterized protein</fullName>
    </submittedName>
</protein>
<organism evidence="2 3">
    <name type="scientific">Gordonia phage Syleon</name>
    <dbReference type="NCBI Taxonomy" id="2653718"/>
    <lineage>
        <taxon>Viruses</taxon>
        <taxon>Duplodnaviria</taxon>
        <taxon>Heunggongvirae</taxon>
        <taxon>Uroviricota</taxon>
        <taxon>Caudoviricetes</taxon>
        <taxon>Deeyouvirinae</taxon>
        <taxon>Octobienvirus</taxon>
        <taxon>Octobienvirus syleon</taxon>
    </lineage>
</organism>
<evidence type="ECO:0000313" key="2">
    <source>
        <dbReference type="EMBL" id="QGH75854.1"/>
    </source>
</evidence>
<dbReference type="Proteomes" id="UP000346466">
    <property type="component" value="Segment"/>
</dbReference>
<evidence type="ECO:0000313" key="3">
    <source>
        <dbReference type="Proteomes" id="UP000346466"/>
    </source>
</evidence>